<feature type="region of interest" description="Disordered" evidence="1">
    <location>
        <begin position="103"/>
        <end position="123"/>
    </location>
</feature>
<accession>A0A699SGU4</accession>
<evidence type="ECO:0000256" key="1">
    <source>
        <dbReference type="SAM" id="MobiDB-lite"/>
    </source>
</evidence>
<reference evidence="2" key="1">
    <citation type="journal article" date="2019" name="Sci. Rep.">
        <title>Draft genome of Tanacetum cinerariifolium, the natural source of mosquito coil.</title>
        <authorList>
            <person name="Yamashiro T."/>
            <person name="Shiraishi A."/>
            <person name="Satake H."/>
            <person name="Nakayama K."/>
        </authorList>
    </citation>
    <scope>NUCLEOTIDE SEQUENCE</scope>
</reference>
<evidence type="ECO:0000313" key="2">
    <source>
        <dbReference type="EMBL" id="GFC95965.1"/>
    </source>
</evidence>
<dbReference type="EMBL" id="BKCJ011157543">
    <property type="protein sequence ID" value="GFC95965.1"/>
    <property type="molecule type" value="Genomic_DNA"/>
</dbReference>
<sequence>MALQKYSVNQEKNDLTMSVSMKNQIKHPNENLMMPWMINLKKNIELDHLEKNNLMKNDRKNVSQTGDLWVEQVISVKGVPWVGDGGVFGVPLSVVSSVDDKNGEIARNGGIWSDDGSDSVSDA</sequence>
<organism evidence="2">
    <name type="scientific">Tanacetum cinerariifolium</name>
    <name type="common">Dalmatian daisy</name>
    <name type="synonym">Chrysanthemum cinerariifolium</name>
    <dbReference type="NCBI Taxonomy" id="118510"/>
    <lineage>
        <taxon>Eukaryota</taxon>
        <taxon>Viridiplantae</taxon>
        <taxon>Streptophyta</taxon>
        <taxon>Embryophyta</taxon>
        <taxon>Tracheophyta</taxon>
        <taxon>Spermatophyta</taxon>
        <taxon>Magnoliopsida</taxon>
        <taxon>eudicotyledons</taxon>
        <taxon>Gunneridae</taxon>
        <taxon>Pentapetalae</taxon>
        <taxon>asterids</taxon>
        <taxon>campanulids</taxon>
        <taxon>Asterales</taxon>
        <taxon>Asteraceae</taxon>
        <taxon>Asteroideae</taxon>
        <taxon>Anthemideae</taxon>
        <taxon>Anthemidinae</taxon>
        <taxon>Tanacetum</taxon>
    </lineage>
</organism>
<protein>
    <submittedName>
        <fullName evidence="2">Uncharacterized protein</fullName>
    </submittedName>
</protein>
<gene>
    <name evidence="2" type="ORF">Tci_867935</name>
</gene>
<feature type="non-terminal residue" evidence="2">
    <location>
        <position position="123"/>
    </location>
</feature>
<comment type="caution">
    <text evidence="2">The sequence shown here is derived from an EMBL/GenBank/DDBJ whole genome shotgun (WGS) entry which is preliminary data.</text>
</comment>
<name>A0A699SGU4_TANCI</name>
<proteinExistence type="predicted"/>
<dbReference type="AlphaFoldDB" id="A0A699SGU4"/>